<evidence type="ECO:0000313" key="2">
    <source>
        <dbReference type="EMBL" id="MDZ4998111.1"/>
    </source>
</evidence>
<dbReference type="Proteomes" id="UP001291306">
    <property type="component" value="Unassembled WGS sequence"/>
</dbReference>
<sequence length="250" mass="29207">MMQFDIKKSEDILQKCEKLFKENGVVIRITRSKENIKSDLINIIDLFSINKEFEPIYTHIVDLNSLEDVNNELKNNVRELREKIKNIIDNLNGFLNENAKVSANAIFKSLANFEKVLTKQISKVGKNPDETLEEVRIDYKNKFRKILSERLIKNIISAIYEGLKNDNIGNDEYEFYKNTLECINNFMSLCGVYTLIINVNEEVDFDFTEVIDTVESDNYISEGRIKSIKMYPYAFNDEEIICDGQVIVWR</sequence>
<organism evidence="2 3">
    <name type="scientific">Clostridium perfringens</name>
    <dbReference type="NCBI Taxonomy" id="1502"/>
    <lineage>
        <taxon>Bacteria</taxon>
        <taxon>Bacillati</taxon>
        <taxon>Bacillota</taxon>
        <taxon>Clostridia</taxon>
        <taxon>Eubacteriales</taxon>
        <taxon>Clostridiaceae</taxon>
        <taxon>Clostridium</taxon>
    </lineage>
</organism>
<gene>
    <name evidence="2" type="ORF">GNF79_03165</name>
</gene>
<keyword evidence="1" id="KW-0175">Coiled coil</keyword>
<dbReference type="AlphaFoldDB" id="A0AAW9I9C2"/>
<comment type="caution">
    <text evidence="2">The sequence shown here is derived from an EMBL/GenBank/DDBJ whole genome shotgun (WGS) entry which is preliminary data.</text>
</comment>
<evidence type="ECO:0000256" key="1">
    <source>
        <dbReference type="SAM" id="Coils"/>
    </source>
</evidence>
<feature type="coiled-coil region" evidence="1">
    <location>
        <begin position="63"/>
        <end position="97"/>
    </location>
</feature>
<reference evidence="2" key="1">
    <citation type="submission" date="2019-11" db="EMBL/GenBank/DDBJ databases">
        <title>Characterization of Clostridium perfringens isolates from swine manure treated agricultural soils.</title>
        <authorList>
            <person name="Wushke S.T."/>
        </authorList>
    </citation>
    <scope>NUCLEOTIDE SEQUENCE</scope>
    <source>
        <strain evidence="2">X26</strain>
    </source>
</reference>
<proteinExistence type="predicted"/>
<name>A0AAW9I9C2_CLOPF</name>
<evidence type="ECO:0000313" key="3">
    <source>
        <dbReference type="Proteomes" id="UP001291306"/>
    </source>
</evidence>
<dbReference type="EMBL" id="WNVC01000006">
    <property type="protein sequence ID" value="MDZ4998111.1"/>
    <property type="molecule type" value="Genomic_DNA"/>
</dbReference>
<accession>A0AAW9I9C2</accession>
<dbReference type="RefSeq" id="WP_168971660.1">
    <property type="nucleotide sequence ID" value="NZ_JABAGE010000066.1"/>
</dbReference>
<protein>
    <submittedName>
        <fullName evidence="2">Uncharacterized protein</fullName>
    </submittedName>
</protein>